<evidence type="ECO:0000313" key="3">
    <source>
        <dbReference type="Proteomes" id="UP000799291"/>
    </source>
</evidence>
<evidence type="ECO:0000313" key="2">
    <source>
        <dbReference type="EMBL" id="KAF2681039.1"/>
    </source>
</evidence>
<dbReference type="OrthoDB" id="10006572at2759"/>
<accession>A0A6G1IT38</accession>
<feature type="region of interest" description="Disordered" evidence="1">
    <location>
        <begin position="1"/>
        <end position="33"/>
    </location>
</feature>
<dbReference type="Proteomes" id="UP000799291">
    <property type="component" value="Unassembled WGS sequence"/>
</dbReference>
<name>A0A6G1IT38_9PLEO</name>
<organism evidence="2 3">
    <name type="scientific">Lentithecium fluviatile CBS 122367</name>
    <dbReference type="NCBI Taxonomy" id="1168545"/>
    <lineage>
        <taxon>Eukaryota</taxon>
        <taxon>Fungi</taxon>
        <taxon>Dikarya</taxon>
        <taxon>Ascomycota</taxon>
        <taxon>Pezizomycotina</taxon>
        <taxon>Dothideomycetes</taxon>
        <taxon>Pleosporomycetidae</taxon>
        <taxon>Pleosporales</taxon>
        <taxon>Massarineae</taxon>
        <taxon>Lentitheciaceae</taxon>
        <taxon>Lentithecium</taxon>
    </lineage>
</organism>
<proteinExistence type="predicted"/>
<feature type="compositionally biased region" description="Basic and acidic residues" evidence="1">
    <location>
        <begin position="1"/>
        <end position="14"/>
    </location>
</feature>
<dbReference type="AlphaFoldDB" id="A0A6G1IT38"/>
<dbReference type="EMBL" id="MU005593">
    <property type="protein sequence ID" value="KAF2681039.1"/>
    <property type="molecule type" value="Genomic_DNA"/>
</dbReference>
<protein>
    <submittedName>
        <fullName evidence="2">Uncharacterized protein</fullName>
    </submittedName>
</protein>
<gene>
    <name evidence="2" type="ORF">K458DRAFT_406794</name>
</gene>
<sequence length="136" mass="15647">MSTEDMGGRRDRNGSAHYGHHRSRHQSSKYDYSQNGSDIYNGFRTLPSSLALGNVQSGQEDVPYTVAEFSLCVQVDGRPVHNFIQLTSNFRLRDLIVNDSTSWHKQYPEFNFHRTDELKQHHLLVCDASNKVMTME</sequence>
<feature type="compositionally biased region" description="Basic residues" evidence="1">
    <location>
        <begin position="18"/>
        <end position="27"/>
    </location>
</feature>
<keyword evidence="3" id="KW-1185">Reference proteome</keyword>
<reference evidence="2" key="1">
    <citation type="journal article" date="2020" name="Stud. Mycol.">
        <title>101 Dothideomycetes genomes: a test case for predicting lifestyles and emergence of pathogens.</title>
        <authorList>
            <person name="Haridas S."/>
            <person name="Albert R."/>
            <person name="Binder M."/>
            <person name="Bloem J."/>
            <person name="Labutti K."/>
            <person name="Salamov A."/>
            <person name="Andreopoulos B."/>
            <person name="Baker S."/>
            <person name="Barry K."/>
            <person name="Bills G."/>
            <person name="Bluhm B."/>
            <person name="Cannon C."/>
            <person name="Castanera R."/>
            <person name="Culley D."/>
            <person name="Daum C."/>
            <person name="Ezra D."/>
            <person name="Gonzalez J."/>
            <person name="Henrissat B."/>
            <person name="Kuo A."/>
            <person name="Liang C."/>
            <person name="Lipzen A."/>
            <person name="Lutzoni F."/>
            <person name="Magnuson J."/>
            <person name="Mondo S."/>
            <person name="Nolan M."/>
            <person name="Ohm R."/>
            <person name="Pangilinan J."/>
            <person name="Park H.-J."/>
            <person name="Ramirez L."/>
            <person name="Alfaro M."/>
            <person name="Sun H."/>
            <person name="Tritt A."/>
            <person name="Yoshinaga Y."/>
            <person name="Zwiers L.-H."/>
            <person name="Turgeon B."/>
            <person name="Goodwin S."/>
            <person name="Spatafora J."/>
            <person name="Crous P."/>
            <person name="Grigoriev I."/>
        </authorList>
    </citation>
    <scope>NUCLEOTIDE SEQUENCE</scope>
    <source>
        <strain evidence="2">CBS 122367</strain>
    </source>
</reference>
<evidence type="ECO:0000256" key="1">
    <source>
        <dbReference type="SAM" id="MobiDB-lite"/>
    </source>
</evidence>